<comment type="caution">
    <text evidence="3">The sequence shown here is derived from an EMBL/GenBank/DDBJ whole genome shotgun (WGS) entry which is preliminary data.</text>
</comment>
<dbReference type="InterPro" id="IPR000160">
    <property type="entry name" value="GGDEF_dom"/>
</dbReference>
<feature type="transmembrane region" description="Helical" evidence="1">
    <location>
        <begin position="257"/>
        <end position="277"/>
    </location>
</feature>
<dbReference type="InterPro" id="IPR029787">
    <property type="entry name" value="Nucleotide_cyclase"/>
</dbReference>
<reference evidence="3 4" key="1">
    <citation type="submission" date="2018-05" db="EMBL/GenBank/DDBJ databases">
        <title>Genomic Encyclopedia of Type Strains, Phase IV (KMG-IV): sequencing the most valuable type-strain genomes for metagenomic binning, comparative biology and taxonomic classification.</title>
        <authorList>
            <person name="Goeker M."/>
        </authorList>
    </citation>
    <scope>NUCLEOTIDE SEQUENCE [LARGE SCALE GENOMIC DNA]</scope>
    <source>
        <strain evidence="3 4">DSM 45480</strain>
    </source>
</reference>
<gene>
    <name evidence="3" type="ORF">C8D88_105199</name>
</gene>
<evidence type="ECO:0000313" key="4">
    <source>
        <dbReference type="Proteomes" id="UP000246005"/>
    </source>
</evidence>
<feature type="transmembrane region" description="Helical" evidence="1">
    <location>
        <begin position="156"/>
        <end position="179"/>
    </location>
</feature>
<dbReference type="RefSeq" id="WP_233439589.1">
    <property type="nucleotide sequence ID" value="NZ_QGHB01000005.1"/>
</dbReference>
<keyword evidence="1" id="KW-0812">Transmembrane</keyword>
<proteinExistence type="predicted"/>
<dbReference type="InterPro" id="IPR043128">
    <property type="entry name" value="Rev_trsase/Diguanyl_cyclase"/>
</dbReference>
<dbReference type="Gene3D" id="3.30.70.270">
    <property type="match status" value="1"/>
</dbReference>
<dbReference type="PROSITE" id="PS50887">
    <property type="entry name" value="GGDEF"/>
    <property type="match status" value="1"/>
</dbReference>
<dbReference type="PANTHER" id="PTHR46663">
    <property type="entry name" value="DIGUANYLATE CYCLASE DGCT-RELATED"/>
    <property type="match status" value="1"/>
</dbReference>
<dbReference type="Proteomes" id="UP000246005">
    <property type="component" value="Unassembled WGS sequence"/>
</dbReference>
<keyword evidence="1" id="KW-1133">Transmembrane helix</keyword>
<protein>
    <submittedName>
        <fullName evidence="3">Diguanylate cyclase (GGDEF)-like protein</fullName>
    </submittedName>
</protein>
<feature type="transmembrane region" description="Helical" evidence="1">
    <location>
        <begin position="289"/>
        <end position="308"/>
    </location>
</feature>
<feature type="transmembrane region" description="Helical" evidence="1">
    <location>
        <begin position="32"/>
        <end position="49"/>
    </location>
</feature>
<dbReference type="NCBIfam" id="TIGR00254">
    <property type="entry name" value="GGDEF"/>
    <property type="match status" value="1"/>
</dbReference>
<accession>A0A316HZN3</accession>
<organism evidence="3 4">
    <name type="scientific">Lentzea atacamensis</name>
    <dbReference type="NCBI Taxonomy" id="531938"/>
    <lineage>
        <taxon>Bacteria</taxon>
        <taxon>Bacillati</taxon>
        <taxon>Actinomycetota</taxon>
        <taxon>Actinomycetes</taxon>
        <taxon>Pseudonocardiales</taxon>
        <taxon>Pseudonocardiaceae</taxon>
        <taxon>Lentzea</taxon>
    </lineage>
</organism>
<dbReference type="AlphaFoldDB" id="A0A316HZN3"/>
<dbReference type="CDD" id="cd01949">
    <property type="entry name" value="GGDEF"/>
    <property type="match status" value="1"/>
</dbReference>
<sequence>MKRFWLVVGCVGTFMAVTILTALAAPREVGLAIDKVVQLLFAVAALLAYARRRDGWMTAAMTSLTVALSAWIWGQQILGVQLPTTTIAPLGFTLVPVLCLAAVVVRAQQRRADDLLPNYRSRTVVVLDGLIVIGSLFVLTWVSALESLTRAWATEGPGFATVVAHPAAYLVLLVAIVVMSWTHQSVRQWPMLFVALAGVAQSSSGWVFAFYISKGITAIPASADIGFMLCPAFFFLSALAPARNLEPSSGRMRMADLLHLLVPYVPLAITGLFVGWNTATGGRLNPVEIYVGILVVCLVIVRQLLTMMDNIRLMDQLRVSREQLRHEATHDPLTGVANRSLFRDRLERALAVRNRSRPLILLFIDVDGFKAVNDNHGHAEGDIVLRNVAARLENSVRPEDTVARLGGDEFGVLVDGGDADDIGARLLDALAHPHQVHGRVHHVHASIGVAQRFSYDPTVTADEVLGAADAAMYTAKRLGKGMVVVHGSPLPEMT</sequence>
<dbReference type="PANTHER" id="PTHR46663:SF2">
    <property type="entry name" value="GGDEF DOMAIN-CONTAINING PROTEIN"/>
    <property type="match status" value="1"/>
</dbReference>
<keyword evidence="1" id="KW-0472">Membrane</keyword>
<feature type="transmembrane region" description="Helical" evidence="1">
    <location>
        <begin position="191"/>
        <end position="213"/>
    </location>
</feature>
<evidence type="ECO:0000259" key="2">
    <source>
        <dbReference type="PROSITE" id="PS50887"/>
    </source>
</evidence>
<feature type="domain" description="GGDEF" evidence="2">
    <location>
        <begin position="357"/>
        <end position="488"/>
    </location>
</feature>
<dbReference type="SMART" id="SM00267">
    <property type="entry name" value="GGDEF"/>
    <property type="match status" value="1"/>
</dbReference>
<evidence type="ECO:0000313" key="3">
    <source>
        <dbReference type="EMBL" id="PWK86156.1"/>
    </source>
</evidence>
<feature type="transmembrane region" description="Helical" evidence="1">
    <location>
        <begin position="86"/>
        <end position="105"/>
    </location>
</feature>
<feature type="transmembrane region" description="Helical" evidence="1">
    <location>
        <begin position="125"/>
        <end position="144"/>
    </location>
</feature>
<dbReference type="SUPFAM" id="SSF55073">
    <property type="entry name" value="Nucleotide cyclase"/>
    <property type="match status" value="1"/>
</dbReference>
<dbReference type="InterPro" id="IPR052163">
    <property type="entry name" value="DGC-Regulatory_Protein"/>
</dbReference>
<name>A0A316HZN3_9PSEU</name>
<evidence type="ECO:0000256" key="1">
    <source>
        <dbReference type="SAM" id="Phobius"/>
    </source>
</evidence>
<feature type="transmembrane region" description="Helical" evidence="1">
    <location>
        <begin position="56"/>
        <end position="74"/>
    </location>
</feature>
<dbReference type="Pfam" id="PF00990">
    <property type="entry name" value="GGDEF"/>
    <property type="match status" value="1"/>
</dbReference>
<dbReference type="EMBL" id="QGHB01000005">
    <property type="protein sequence ID" value="PWK86156.1"/>
    <property type="molecule type" value="Genomic_DNA"/>
</dbReference>
<feature type="transmembrane region" description="Helical" evidence="1">
    <location>
        <begin position="225"/>
        <end position="245"/>
    </location>
</feature>